<organism evidence="3 4">
    <name type="scientific">Eiseniibacteriota bacterium</name>
    <dbReference type="NCBI Taxonomy" id="2212470"/>
    <lineage>
        <taxon>Bacteria</taxon>
        <taxon>Candidatus Eiseniibacteriota</taxon>
    </lineage>
</organism>
<feature type="compositionally biased region" description="Low complexity" evidence="1">
    <location>
        <begin position="135"/>
        <end position="167"/>
    </location>
</feature>
<dbReference type="GO" id="GO:0008270">
    <property type="term" value="F:zinc ion binding"/>
    <property type="evidence" value="ECO:0007669"/>
    <property type="project" value="TreeGrafter"/>
</dbReference>
<reference evidence="3" key="2">
    <citation type="journal article" date="2021" name="Microbiome">
        <title>Successional dynamics and alternative stable states in a saline activated sludge microbial community over 9 years.</title>
        <authorList>
            <person name="Wang Y."/>
            <person name="Ye J."/>
            <person name="Ju F."/>
            <person name="Liu L."/>
            <person name="Boyd J.A."/>
            <person name="Deng Y."/>
            <person name="Parks D.H."/>
            <person name="Jiang X."/>
            <person name="Yin X."/>
            <person name="Woodcroft B.J."/>
            <person name="Tyson G.W."/>
            <person name="Hugenholtz P."/>
            <person name="Polz M.F."/>
            <person name="Zhang T."/>
        </authorList>
    </citation>
    <scope>NUCLEOTIDE SEQUENCE</scope>
    <source>
        <strain evidence="3">HKST-UBA02</strain>
    </source>
</reference>
<dbReference type="PANTHER" id="PTHR38430">
    <property type="entry name" value="PROTEIN-ARGININE KINASE ACTIVATOR PROTEIN"/>
    <property type="match status" value="1"/>
</dbReference>
<accession>A0A956SFD3</accession>
<evidence type="ECO:0000259" key="2">
    <source>
        <dbReference type="PROSITE" id="PS50151"/>
    </source>
</evidence>
<reference evidence="3" key="1">
    <citation type="submission" date="2020-04" db="EMBL/GenBank/DDBJ databases">
        <authorList>
            <person name="Zhang T."/>
        </authorList>
    </citation>
    <scope>NUCLEOTIDE SEQUENCE</scope>
    <source>
        <strain evidence="3">HKST-UBA02</strain>
    </source>
</reference>
<dbReference type="PROSITE" id="PS50151">
    <property type="entry name" value="UVR"/>
    <property type="match status" value="1"/>
</dbReference>
<gene>
    <name evidence="3" type="ORF">KDA27_10395</name>
</gene>
<evidence type="ECO:0000256" key="1">
    <source>
        <dbReference type="SAM" id="MobiDB-lite"/>
    </source>
</evidence>
<dbReference type="InterPro" id="IPR025542">
    <property type="entry name" value="YacH"/>
</dbReference>
<dbReference type="GO" id="GO:1990170">
    <property type="term" value="P:stress response to cadmium ion"/>
    <property type="evidence" value="ECO:0007669"/>
    <property type="project" value="TreeGrafter"/>
</dbReference>
<dbReference type="Gene3D" id="4.10.860.10">
    <property type="entry name" value="UVR domain"/>
    <property type="match status" value="1"/>
</dbReference>
<dbReference type="InterPro" id="IPR001943">
    <property type="entry name" value="UVR_dom"/>
</dbReference>
<proteinExistence type="predicted"/>
<dbReference type="InterPro" id="IPR036876">
    <property type="entry name" value="UVR_dom_sf"/>
</dbReference>
<dbReference type="GO" id="GO:0005507">
    <property type="term" value="F:copper ion binding"/>
    <property type="evidence" value="ECO:0007669"/>
    <property type="project" value="TreeGrafter"/>
</dbReference>
<dbReference type="Proteomes" id="UP000739538">
    <property type="component" value="Unassembled WGS sequence"/>
</dbReference>
<dbReference type="GO" id="GO:0050897">
    <property type="term" value="F:cobalt ion binding"/>
    <property type="evidence" value="ECO:0007669"/>
    <property type="project" value="TreeGrafter"/>
</dbReference>
<dbReference type="Pfam" id="PF02151">
    <property type="entry name" value="UVR"/>
    <property type="match status" value="1"/>
</dbReference>
<name>A0A956SFD3_UNCEI</name>
<dbReference type="GO" id="GO:1990169">
    <property type="term" value="P:stress response to copper ion"/>
    <property type="evidence" value="ECO:0007669"/>
    <property type="project" value="TreeGrafter"/>
</dbReference>
<dbReference type="PANTHER" id="PTHR38430:SF1">
    <property type="entry name" value="PROTEIN-ARGININE KINASE ACTIVATOR PROTEIN"/>
    <property type="match status" value="1"/>
</dbReference>
<dbReference type="GO" id="GO:0046870">
    <property type="term" value="F:cadmium ion binding"/>
    <property type="evidence" value="ECO:0007669"/>
    <property type="project" value="TreeGrafter"/>
</dbReference>
<evidence type="ECO:0000313" key="3">
    <source>
        <dbReference type="EMBL" id="MCA9756203.1"/>
    </source>
</evidence>
<protein>
    <submittedName>
        <fullName evidence="3">UvrB/UvrC motif-containing protein</fullName>
    </submittedName>
</protein>
<sequence>MRCQQCSNAEATVHLKEVTDGKLRELHLCETCANEKGFHPVIEQNKLSIATQFIWMAENLYPETSSKVGAVQCSACGLRYSQFSRVGRVGCPECYDAFQPQLQKILLRVHGATKHKGRLPVDPSAAPTMTGTLGGPESPAGGSTGGTTTKTREGGPASAQPAESAPADLSALTPEQVAAHVRELEEKLRRAVETEAYEDAARIRDEIRRLRGGAE</sequence>
<dbReference type="EMBL" id="JAGQHS010000045">
    <property type="protein sequence ID" value="MCA9756203.1"/>
    <property type="molecule type" value="Genomic_DNA"/>
</dbReference>
<dbReference type="AlphaFoldDB" id="A0A956SFD3"/>
<dbReference type="SUPFAM" id="SSF46600">
    <property type="entry name" value="C-terminal UvrC-binding domain of UvrB"/>
    <property type="match status" value="1"/>
</dbReference>
<feature type="domain" description="UVR" evidence="2">
    <location>
        <begin position="178"/>
        <end position="213"/>
    </location>
</feature>
<evidence type="ECO:0000313" key="4">
    <source>
        <dbReference type="Proteomes" id="UP000739538"/>
    </source>
</evidence>
<feature type="region of interest" description="Disordered" evidence="1">
    <location>
        <begin position="116"/>
        <end position="174"/>
    </location>
</feature>
<comment type="caution">
    <text evidence="3">The sequence shown here is derived from an EMBL/GenBank/DDBJ whole genome shotgun (WGS) entry which is preliminary data.</text>
</comment>
<dbReference type="PIRSF" id="PIRSF015034">
    <property type="entry name" value="YacH"/>
    <property type="match status" value="1"/>
</dbReference>